<accession>A0ABX8TI16</accession>
<gene>
    <name evidence="1" type="ORF">KWG56_17425</name>
</gene>
<dbReference type="Proteomes" id="UP000824334">
    <property type="component" value="Chromosome"/>
</dbReference>
<keyword evidence="2" id="KW-1185">Reference proteome</keyword>
<reference evidence="1 2" key="1">
    <citation type="submission" date="2021-07" db="EMBL/GenBank/DDBJ databases">
        <title>Isolation and characterization of bacteria from a gold mining with a capacity of golden bioaccumulation.</title>
        <authorList>
            <person name="Yang X.J."/>
        </authorList>
    </citation>
    <scope>NUCLEOTIDE SEQUENCE [LARGE SCALE GENOMIC DNA]</scope>
    <source>
        <strain evidence="1 2">Au29</strain>
    </source>
</reference>
<evidence type="ECO:0000313" key="2">
    <source>
        <dbReference type="Proteomes" id="UP000824334"/>
    </source>
</evidence>
<name>A0ABX8TI16_9CAUL</name>
<sequence length="131" mass="14111">MARLPIDRPLNVARDLSAKIFKDVDINLFDLYEACQAQGMITDRTFIGCRLQGPAILLAAVGVTFDECNLGESGGDVRNLLLKPMGPRALGCVPIRNCSFIGCEFYNVGYTGPQDFLDDLAAVPTTSGPAQ</sequence>
<organism evidence="1 2">
    <name type="scientific">Brevundimonas nasdae</name>
    <dbReference type="NCBI Taxonomy" id="172043"/>
    <lineage>
        <taxon>Bacteria</taxon>
        <taxon>Pseudomonadati</taxon>
        <taxon>Pseudomonadota</taxon>
        <taxon>Alphaproteobacteria</taxon>
        <taxon>Caulobacterales</taxon>
        <taxon>Caulobacteraceae</taxon>
        <taxon>Brevundimonas</taxon>
    </lineage>
</organism>
<evidence type="ECO:0000313" key="1">
    <source>
        <dbReference type="EMBL" id="QYC10299.1"/>
    </source>
</evidence>
<dbReference type="GeneID" id="94377075"/>
<dbReference type="EMBL" id="CP080034">
    <property type="protein sequence ID" value="QYC10299.1"/>
    <property type="molecule type" value="Genomic_DNA"/>
</dbReference>
<proteinExistence type="predicted"/>
<dbReference type="RefSeq" id="WP_219353103.1">
    <property type="nucleotide sequence ID" value="NZ_CP080034.1"/>
</dbReference>
<protein>
    <submittedName>
        <fullName evidence="1">Uncharacterized protein</fullName>
    </submittedName>
</protein>